<comment type="subcellular location">
    <subcellularLocation>
        <location evidence="1">Cell surface</location>
    </subcellularLocation>
</comment>
<dbReference type="Proteomes" id="UP000277864">
    <property type="component" value="Unassembled WGS sequence"/>
</dbReference>
<feature type="transmembrane region" description="Helical" evidence="3">
    <location>
        <begin position="12"/>
        <end position="33"/>
    </location>
</feature>
<evidence type="ECO:0000313" key="5">
    <source>
        <dbReference type="Proteomes" id="UP000277864"/>
    </source>
</evidence>
<evidence type="ECO:0000313" key="4">
    <source>
        <dbReference type="EMBL" id="RST89277.1"/>
    </source>
</evidence>
<keyword evidence="3" id="KW-0472">Membrane</keyword>
<dbReference type="Pfam" id="PF15980">
    <property type="entry name" value="ComGF"/>
    <property type="match status" value="1"/>
</dbReference>
<dbReference type="RefSeq" id="WP_125943436.1">
    <property type="nucleotide sequence ID" value="NZ_PXZH01000002.1"/>
</dbReference>
<dbReference type="NCBIfam" id="TIGR02532">
    <property type="entry name" value="IV_pilin_GFxxxE"/>
    <property type="match status" value="1"/>
</dbReference>
<dbReference type="GO" id="GO:0009986">
    <property type="term" value="C:cell surface"/>
    <property type="evidence" value="ECO:0007669"/>
    <property type="project" value="UniProtKB-SubCell"/>
</dbReference>
<comment type="caution">
    <text evidence="4">The sequence shown here is derived from an EMBL/GenBank/DDBJ whole genome shotgun (WGS) entry which is preliminary data.</text>
</comment>
<accession>A0A3R9YEA0</accession>
<evidence type="ECO:0008006" key="6">
    <source>
        <dbReference type="Google" id="ProtNLM"/>
    </source>
</evidence>
<dbReference type="InterPro" id="IPR016977">
    <property type="entry name" value="ComGF"/>
</dbReference>
<protein>
    <recommendedName>
        <fullName evidence="6">Competence protein ComGF</fullName>
    </recommendedName>
</protein>
<dbReference type="GO" id="GO:0030420">
    <property type="term" value="P:establishment of competence for transformation"/>
    <property type="evidence" value="ECO:0007669"/>
    <property type="project" value="UniProtKB-KW"/>
</dbReference>
<keyword evidence="2" id="KW-0178">Competence</keyword>
<evidence type="ECO:0000256" key="3">
    <source>
        <dbReference type="SAM" id="Phobius"/>
    </source>
</evidence>
<keyword evidence="3" id="KW-1133">Transmembrane helix</keyword>
<organism evidence="4 5">
    <name type="scientific">Vagococcus humatus</name>
    <dbReference type="NCBI Taxonomy" id="1889241"/>
    <lineage>
        <taxon>Bacteria</taxon>
        <taxon>Bacillati</taxon>
        <taxon>Bacillota</taxon>
        <taxon>Bacilli</taxon>
        <taxon>Lactobacillales</taxon>
        <taxon>Enterococcaceae</taxon>
        <taxon>Vagococcus</taxon>
    </lineage>
</organism>
<dbReference type="EMBL" id="PXZH01000002">
    <property type="protein sequence ID" value="RST89277.1"/>
    <property type="molecule type" value="Genomic_DNA"/>
</dbReference>
<proteinExistence type="predicted"/>
<evidence type="ECO:0000256" key="2">
    <source>
        <dbReference type="ARBA" id="ARBA00023287"/>
    </source>
</evidence>
<keyword evidence="3" id="KW-0812">Transmembrane</keyword>
<dbReference type="AlphaFoldDB" id="A0A3R9YEA0"/>
<name>A0A3R9YEA0_9ENTE</name>
<dbReference type="InterPro" id="IPR012902">
    <property type="entry name" value="N_methyl_site"/>
</dbReference>
<reference evidence="4 5" key="1">
    <citation type="submission" date="2018-03" db="EMBL/GenBank/DDBJ databases">
        <authorList>
            <person name="Gulvik C.A."/>
        </authorList>
    </citation>
    <scope>NUCLEOTIDE SEQUENCE [LARGE SCALE GENOMIC DNA]</scope>
    <source>
        <strain evidence="4 5">JCM 31581</strain>
    </source>
</reference>
<dbReference type="OrthoDB" id="2185379at2"/>
<keyword evidence="5" id="KW-1185">Reference proteome</keyword>
<dbReference type="NCBIfam" id="NF041002">
    <property type="entry name" value="pilin_ComGF"/>
    <property type="match status" value="1"/>
</dbReference>
<gene>
    <name evidence="4" type="ORF">C7P63_05750</name>
</gene>
<sequence>MKKSKCYQGVTLIESLVALLIVCLLFQLFTYLVGMSRNVLRQADYHQQIEWHIFLLQLENEIAGGKEVRVEKNTIVFKELKDGEDNIWVTTFIKLANQKIKKEKNKGYQPLLMNVSSWKVEEKRQEVVIQLVFTNQKQYQASLAISKP</sequence>
<evidence type="ECO:0000256" key="1">
    <source>
        <dbReference type="ARBA" id="ARBA00004241"/>
    </source>
</evidence>